<dbReference type="Pfam" id="PF07885">
    <property type="entry name" value="Ion_trans_2"/>
    <property type="match status" value="2"/>
</dbReference>
<evidence type="ECO:0000256" key="9">
    <source>
        <dbReference type="ARBA" id="ARBA00023065"/>
    </source>
</evidence>
<dbReference type="PRINTS" id="PR01095">
    <property type="entry name" value="TASKCHANNEL"/>
</dbReference>
<dbReference type="PANTHER" id="PTHR11003:SF93">
    <property type="entry name" value="POTASSIUM CHANNEL DOMAIN-CONTAINING PROTEIN"/>
    <property type="match status" value="1"/>
</dbReference>
<feature type="transmembrane region" description="Helical" evidence="14">
    <location>
        <begin position="201"/>
        <end position="221"/>
    </location>
</feature>
<dbReference type="GO" id="GO:0030322">
    <property type="term" value="P:stabilization of membrane potential"/>
    <property type="evidence" value="ECO:0007669"/>
    <property type="project" value="TreeGrafter"/>
</dbReference>
<evidence type="ECO:0000256" key="3">
    <source>
        <dbReference type="ARBA" id="ARBA00022448"/>
    </source>
</evidence>
<feature type="region of interest" description="Disordered" evidence="13">
    <location>
        <begin position="505"/>
        <end position="544"/>
    </location>
</feature>
<feature type="transmembrane region" description="Helical" evidence="14">
    <location>
        <begin position="139"/>
        <end position="159"/>
    </location>
</feature>
<evidence type="ECO:0000313" key="17">
    <source>
        <dbReference type="Proteomes" id="UP001175271"/>
    </source>
</evidence>
<dbReference type="SUPFAM" id="SSF81324">
    <property type="entry name" value="Voltage-gated potassium channels"/>
    <property type="match status" value="2"/>
</dbReference>
<feature type="compositionally biased region" description="Basic and acidic residues" evidence="13">
    <location>
        <begin position="505"/>
        <end position="517"/>
    </location>
</feature>
<dbReference type="PRINTS" id="PR01333">
    <property type="entry name" value="2POREKCHANEL"/>
</dbReference>
<feature type="compositionally biased region" description="Basic residues" evidence="13">
    <location>
        <begin position="565"/>
        <end position="575"/>
    </location>
</feature>
<evidence type="ECO:0000256" key="5">
    <source>
        <dbReference type="ARBA" id="ARBA00022692"/>
    </source>
</evidence>
<keyword evidence="11 12" id="KW-0407">Ion channel</keyword>
<evidence type="ECO:0000256" key="14">
    <source>
        <dbReference type="SAM" id="Phobius"/>
    </source>
</evidence>
<evidence type="ECO:0000256" key="8">
    <source>
        <dbReference type="ARBA" id="ARBA00022989"/>
    </source>
</evidence>
<keyword evidence="10 14" id="KW-0472">Membrane</keyword>
<proteinExistence type="inferred from homology"/>
<evidence type="ECO:0000256" key="4">
    <source>
        <dbReference type="ARBA" id="ARBA00022538"/>
    </source>
</evidence>
<evidence type="ECO:0000256" key="6">
    <source>
        <dbReference type="ARBA" id="ARBA00022826"/>
    </source>
</evidence>
<evidence type="ECO:0000259" key="15">
    <source>
        <dbReference type="Pfam" id="PF07885"/>
    </source>
</evidence>
<name>A0AA39HI39_9BILA</name>
<dbReference type="PANTHER" id="PTHR11003">
    <property type="entry name" value="POTASSIUM CHANNEL, SUBFAMILY K"/>
    <property type="match status" value="1"/>
</dbReference>
<sequence length="593" mass="67587">MFVVLQILFNLVHHRRFKYSRHHKLKFQKAKPFTLHCSLLFLVLLYAFLGGLVFNKLEKDAFERQREEQLKERTDCVMEALREGKQSSNMTAENIAQCWAVERDERSEWGYVTATLYGFGIVTTLGYNRIGPITTEGRLFCIFYGIVGIPITMIIIANVGQYLNQFASLCRKKIELHRERRRRSKGVEETEEDIDDASIEYASLALLIVFSAYVAFGAWLLPLLNGKIDFVNGLYYNFLCLTAIDFGQLVPQRVAFLPITFAYVCIGLAITTIAIEVGSEYMKKLHYLGQRMKSVATTKIWFGGKTLKVRDLLHAVGRKCGIDPYVIDRMDLENVVERVIALHEGREPPQDVNEEPPPPKEPQPTRPPTPKQNGVPDSPKPPSEACPLLHRSRQPSVRSRHTSSNSHDIIIRNPTFETISGQHSPGLEVCNLDTVFDECEIVAIDMPETFDDEEAIGWEAPVIVGKGNQSVVQRHGEFVDSLQPVTPVVVLDDAQQVIKMIMEEEQRAASQKRERSGSRTPRSPSPSDDEHVPRRFREKKEKYGRDAQKLFETYQEEWERLQKLSSKRLGPRRKSVLALNAVNSPNLYSPTKE</sequence>
<feature type="domain" description="Potassium channel" evidence="15">
    <location>
        <begin position="209"/>
        <end position="283"/>
    </location>
</feature>
<evidence type="ECO:0000256" key="1">
    <source>
        <dbReference type="ARBA" id="ARBA00004141"/>
    </source>
</evidence>
<comment type="subcellular location">
    <subcellularLocation>
        <location evidence="1">Membrane</location>
        <topology evidence="1">Multi-pass membrane protein</topology>
    </subcellularLocation>
</comment>
<feature type="transmembrane region" description="Helical" evidence="14">
    <location>
        <begin position="109"/>
        <end position="127"/>
    </location>
</feature>
<keyword evidence="8 14" id="KW-1133">Transmembrane helix</keyword>
<evidence type="ECO:0000256" key="7">
    <source>
        <dbReference type="ARBA" id="ARBA00022958"/>
    </source>
</evidence>
<dbReference type="EMBL" id="JAUCMV010000004">
    <property type="protein sequence ID" value="KAK0405114.1"/>
    <property type="molecule type" value="Genomic_DNA"/>
</dbReference>
<dbReference type="GO" id="GO:0005886">
    <property type="term" value="C:plasma membrane"/>
    <property type="evidence" value="ECO:0007669"/>
    <property type="project" value="TreeGrafter"/>
</dbReference>
<gene>
    <name evidence="16" type="ORF">QR680_017801</name>
</gene>
<dbReference type="GO" id="GO:0015271">
    <property type="term" value="F:outward rectifier potassium channel activity"/>
    <property type="evidence" value="ECO:0007669"/>
    <property type="project" value="TreeGrafter"/>
</dbReference>
<feature type="region of interest" description="Disordered" evidence="13">
    <location>
        <begin position="564"/>
        <end position="593"/>
    </location>
</feature>
<feature type="region of interest" description="Disordered" evidence="13">
    <location>
        <begin position="344"/>
        <end position="407"/>
    </location>
</feature>
<evidence type="ECO:0000256" key="12">
    <source>
        <dbReference type="RuleBase" id="RU003857"/>
    </source>
</evidence>
<feature type="transmembrane region" description="Helical" evidence="14">
    <location>
        <begin position="256"/>
        <end position="275"/>
    </location>
</feature>
<evidence type="ECO:0000256" key="13">
    <source>
        <dbReference type="SAM" id="MobiDB-lite"/>
    </source>
</evidence>
<organism evidence="16 17">
    <name type="scientific">Steinernema hermaphroditum</name>
    <dbReference type="NCBI Taxonomy" id="289476"/>
    <lineage>
        <taxon>Eukaryota</taxon>
        <taxon>Metazoa</taxon>
        <taxon>Ecdysozoa</taxon>
        <taxon>Nematoda</taxon>
        <taxon>Chromadorea</taxon>
        <taxon>Rhabditida</taxon>
        <taxon>Tylenchina</taxon>
        <taxon>Panagrolaimomorpha</taxon>
        <taxon>Strongyloidoidea</taxon>
        <taxon>Steinernematidae</taxon>
        <taxon>Steinernema</taxon>
    </lineage>
</organism>
<protein>
    <recommendedName>
        <fullName evidence="15">Potassium channel domain-containing protein</fullName>
    </recommendedName>
</protein>
<keyword evidence="4" id="KW-0633">Potassium transport</keyword>
<dbReference type="Gene3D" id="1.10.287.70">
    <property type="match status" value="1"/>
</dbReference>
<evidence type="ECO:0000256" key="10">
    <source>
        <dbReference type="ARBA" id="ARBA00023136"/>
    </source>
</evidence>
<comment type="similarity">
    <text evidence="2 12">Belongs to the two pore domain potassium channel (TC 1.A.1.8) family.</text>
</comment>
<keyword evidence="6" id="KW-0631">Potassium channel</keyword>
<feature type="transmembrane region" description="Helical" evidence="14">
    <location>
        <begin position="233"/>
        <end position="250"/>
    </location>
</feature>
<keyword evidence="17" id="KW-1185">Reference proteome</keyword>
<feature type="transmembrane region" description="Helical" evidence="14">
    <location>
        <begin position="33"/>
        <end position="54"/>
    </location>
</feature>
<evidence type="ECO:0000313" key="16">
    <source>
        <dbReference type="EMBL" id="KAK0405114.1"/>
    </source>
</evidence>
<dbReference type="AlphaFoldDB" id="A0AA39HI39"/>
<feature type="compositionally biased region" description="Polar residues" evidence="13">
    <location>
        <begin position="581"/>
        <end position="593"/>
    </location>
</feature>
<reference evidence="16" key="1">
    <citation type="submission" date="2023-06" db="EMBL/GenBank/DDBJ databases">
        <title>Genomic analysis of the entomopathogenic nematode Steinernema hermaphroditum.</title>
        <authorList>
            <person name="Schwarz E.M."/>
            <person name="Heppert J.K."/>
            <person name="Baniya A."/>
            <person name="Schwartz H.T."/>
            <person name="Tan C.-H."/>
            <person name="Antoshechkin I."/>
            <person name="Sternberg P.W."/>
            <person name="Goodrich-Blair H."/>
            <person name="Dillman A.R."/>
        </authorList>
    </citation>
    <scope>NUCLEOTIDE SEQUENCE</scope>
    <source>
        <strain evidence="16">PS9179</strain>
        <tissue evidence="16">Whole animal</tissue>
    </source>
</reference>
<dbReference type="GO" id="GO:0022841">
    <property type="term" value="F:potassium ion leak channel activity"/>
    <property type="evidence" value="ECO:0007669"/>
    <property type="project" value="TreeGrafter"/>
</dbReference>
<dbReference type="InterPro" id="IPR013099">
    <property type="entry name" value="K_chnl_dom"/>
</dbReference>
<accession>A0AA39HI39</accession>
<comment type="caution">
    <text evidence="16">The sequence shown here is derived from an EMBL/GenBank/DDBJ whole genome shotgun (WGS) entry which is preliminary data.</text>
</comment>
<keyword evidence="5 12" id="KW-0812">Transmembrane</keyword>
<dbReference type="InterPro" id="IPR003092">
    <property type="entry name" value="2pore_dom_K_chnl_TASK"/>
</dbReference>
<feature type="compositionally biased region" description="Basic and acidic residues" evidence="13">
    <location>
        <begin position="528"/>
        <end position="544"/>
    </location>
</feature>
<keyword evidence="7" id="KW-0630">Potassium</keyword>
<feature type="domain" description="Potassium channel" evidence="15">
    <location>
        <begin position="104"/>
        <end position="163"/>
    </location>
</feature>
<feature type="compositionally biased region" description="Pro residues" evidence="13">
    <location>
        <begin position="355"/>
        <end position="370"/>
    </location>
</feature>
<dbReference type="Proteomes" id="UP001175271">
    <property type="component" value="Unassembled WGS sequence"/>
</dbReference>
<keyword evidence="9 12" id="KW-0406">Ion transport</keyword>
<keyword evidence="3 12" id="KW-0813">Transport</keyword>
<dbReference type="InterPro" id="IPR003280">
    <property type="entry name" value="2pore_dom_K_chnl"/>
</dbReference>
<evidence type="ECO:0000256" key="2">
    <source>
        <dbReference type="ARBA" id="ARBA00006666"/>
    </source>
</evidence>
<evidence type="ECO:0000256" key="11">
    <source>
        <dbReference type="ARBA" id="ARBA00023303"/>
    </source>
</evidence>
<feature type="compositionally biased region" description="Basic residues" evidence="13">
    <location>
        <begin position="390"/>
        <end position="401"/>
    </location>
</feature>